<dbReference type="Proteomes" id="UP000729402">
    <property type="component" value="Unassembled WGS sequence"/>
</dbReference>
<name>A0A8J5R7N9_ZIZPA</name>
<keyword evidence="2" id="KW-1185">Reference proteome</keyword>
<organism evidence="1 2">
    <name type="scientific">Zizania palustris</name>
    <name type="common">Northern wild rice</name>
    <dbReference type="NCBI Taxonomy" id="103762"/>
    <lineage>
        <taxon>Eukaryota</taxon>
        <taxon>Viridiplantae</taxon>
        <taxon>Streptophyta</taxon>
        <taxon>Embryophyta</taxon>
        <taxon>Tracheophyta</taxon>
        <taxon>Spermatophyta</taxon>
        <taxon>Magnoliopsida</taxon>
        <taxon>Liliopsida</taxon>
        <taxon>Poales</taxon>
        <taxon>Poaceae</taxon>
        <taxon>BOP clade</taxon>
        <taxon>Oryzoideae</taxon>
        <taxon>Oryzeae</taxon>
        <taxon>Zizaniinae</taxon>
        <taxon>Zizania</taxon>
    </lineage>
</organism>
<sequence length="104" mass="11935">MRRKGKSWFDVCSLVLRPTYTEDVQETASFGCIWNLSYAVQVFGTLPPIFPMCYDIVMSQLLAARTISLHAQPRVLVLACFSYGSEVHGSRIHCMMLRQQWESE</sequence>
<dbReference type="AlphaFoldDB" id="A0A8J5R7N9"/>
<comment type="caution">
    <text evidence="1">The sequence shown here is derived from an EMBL/GenBank/DDBJ whole genome shotgun (WGS) entry which is preliminary data.</text>
</comment>
<protein>
    <submittedName>
        <fullName evidence="1">Uncharacterized protein</fullName>
    </submittedName>
</protein>
<reference evidence="1" key="1">
    <citation type="journal article" date="2021" name="bioRxiv">
        <title>Whole Genome Assembly and Annotation of Northern Wild Rice, Zizania palustris L., Supports a Whole Genome Duplication in the Zizania Genus.</title>
        <authorList>
            <person name="Haas M."/>
            <person name="Kono T."/>
            <person name="Macchietto M."/>
            <person name="Millas R."/>
            <person name="McGilp L."/>
            <person name="Shao M."/>
            <person name="Duquette J."/>
            <person name="Hirsch C.N."/>
            <person name="Kimball J."/>
        </authorList>
    </citation>
    <scope>NUCLEOTIDE SEQUENCE</scope>
    <source>
        <tissue evidence="1">Fresh leaf tissue</tissue>
    </source>
</reference>
<accession>A0A8J5R7N9</accession>
<evidence type="ECO:0000313" key="1">
    <source>
        <dbReference type="EMBL" id="KAG8048251.1"/>
    </source>
</evidence>
<dbReference type="EMBL" id="JAAALK010000290">
    <property type="protein sequence ID" value="KAG8048251.1"/>
    <property type="molecule type" value="Genomic_DNA"/>
</dbReference>
<gene>
    <name evidence="1" type="ORF">GUJ93_ZPchr0008g12382</name>
</gene>
<proteinExistence type="predicted"/>
<reference evidence="1" key="2">
    <citation type="submission" date="2021-02" db="EMBL/GenBank/DDBJ databases">
        <authorList>
            <person name="Kimball J.A."/>
            <person name="Haas M.W."/>
            <person name="Macchietto M."/>
            <person name="Kono T."/>
            <person name="Duquette J."/>
            <person name="Shao M."/>
        </authorList>
    </citation>
    <scope>NUCLEOTIDE SEQUENCE</scope>
    <source>
        <tissue evidence="1">Fresh leaf tissue</tissue>
    </source>
</reference>
<evidence type="ECO:0000313" key="2">
    <source>
        <dbReference type="Proteomes" id="UP000729402"/>
    </source>
</evidence>